<name>A0ABQ1GC87_9GAMM</name>
<dbReference type="RefSeq" id="WP_188795506.1">
    <property type="nucleotide sequence ID" value="NZ_BMJA01000002.1"/>
</dbReference>
<gene>
    <name evidence="1" type="ORF">GCM10010981_32580</name>
</gene>
<sequence length="147" mass="17119">MKPELSKLDREAAILRLPSLEAQVVVWMEAADNNLVRHNLHLHRRGFKVYVRRSHRKLDGRWVETLDIASISILEKERGRGWFRNFRRIVETVNPWDATYYEAVLNPRLDAYFRKEGLPSDGGGFYVMRSSASKLVQPNFDCGAVQF</sequence>
<comment type="caution">
    <text evidence="1">The sequence shown here is derived from an EMBL/GenBank/DDBJ whole genome shotgun (WGS) entry which is preliminary data.</text>
</comment>
<proteinExistence type="predicted"/>
<organism evidence="1 2">
    <name type="scientific">Dyella nitratireducens</name>
    <dbReference type="NCBI Taxonomy" id="1849580"/>
    <lineage>
        <taxon>Bacteria</taxon>
        <taxon>Pseudomonadati</taxon>
        <taxon>Pseudomonadota</taxon>
        <taxon>Gammaproteobacteria</taxon>
        <taxon>Lysobacterales</taxon>
        <taxon>Rhodanobacteraceae</taxon>
        <taxon>Dyella</taxon>
    </lineage>
</organism>
<accession>A0ABQ1GC87</accession>
<protein>
    <submittedName>
        <fullName evidence="1">Uncharacterized protein</fullName>
    </submittedName>
</protein>
<reference evidence="2" key="1">
    <citation type="journal article" date="2019" name="Int. J. Syst. Evol. Microbiol.">
        <title>The Global Catalogue of Microorganisms (GCM) 10K type strain sequencing project: providing services to taxonomists for standard genome sequencing and annotation.</title>
        <authorList>
            <consortium name="The Broad Institute Genomics Platform"/>
            <consortium name="The Broad Institute Genome Sequencing Center for Infectious Disease"/>
            <person name="Wu L."/>
            <person name="Ma J."/>
        </authorList>
    </citation>
    <scope>NUCLEOTIDE SEQUENCE [LARGE SCALE GENOMIC DNA]</scope>
    <source>
        <strain evidence="2">CGMCC 1.15439</strain>
    </source>
</reference>
<dbReference type="Proteomes" id="UP000620046">
    <property type="component" value="Unassembled WGS sequence"/>
</dbReference>
<keyword evidence="2" id="KW-1185">Reference proteome</keyword>
<dbReference type="EMBL" id="BMJA01000002">
    <property type="protein sequence ID" value="GGA40842.1"/>
    <property type="molecule type" value="Genomic_DNA"/>
</dbReference>
<evidence type="ECO:0000313" key="1">
    <source>
        <dbReference type="EMBL" id="GGA40842.1"/>
    </source>
</evidence>
<evidence type="ECO:0000313" key="2">
    <source>
        <dbReference type="Proteomes" id="UP000620046"/>
    </source>
</evidence>